<accession>A0A0S2JYN9</accession>
<dbReference type="KEGG" id="pphe:PP2015_424"/>
<proteinExistence type="predicted"/>
<feature type="domain" description="Polysaccharide pyruvyl transferase" evidence="1">
    <location>
        <begin position="13"/>
        <end position="299"/>
    </location>
</feature>
<reference evidence="2 3" key="1">
    <citation type="submission" date="2015-11" db="EMBL/GenBank/DDBJ databases">
        <authorList>
            <person name="Zhang Y."/>
            <person name="Guo Z."/>
        </authorList>
    </citation>
    <scope>NUCLEOTIDE SEQUENCE [LARGE SCALE GENOMIC DNA]</scope>
    <source>
        <strain evidence="2 3">KCTC 12086</strain>
    </source>
</reference>
<dbReference type="InterPro" id="IPR007345">
    <property type="entry name" value="Polysacch_pyruvyl_Trfase"/>
</dbReference>
<dbReference type="OrthoDB" id="9808025at2"/>
<protein>
    <submittedName>
        <fullName evidence="2">Putative WfaX</fullName>
    </submittedName>
</protein>
<dbReference type="Proteomes" id="UP000061457">
    <property type="component" value="Chromosome I"/>
</dbReference>
<dbReference type="RefSeq" id="WP_058028715.1">
    <property type="nucleotide sequence ID" value="NZ_CP013187.1"/>
</dbReference>
<organism evidence="2 3">
    <name type="scientific">Pseudoalteromonas phenolica</name>
    <dbReference type="NCBI Taxonomy" id="161398"/>
    <lineage>
        <taxon>Bacteria</taxon>
        <taxon>Pseudomonadati</taxon>
        <taxon>Pseudomonadota</taxon>
        <taxon>Gammaproteobacteria</taxon>
        <taxon>Alteromonadales</taxon>
        <taxon>Pseudoalteromonadaceae</taxon>
        <taxon>Pseudoalteromonas</taxon>
    </lineage>
</organism>
<evidence type="ECO:0000313" key="3">
    <source>
        <dbReference type="Proteomes" id="UP000061457"/>
    </source>
</evidence>
<dbReference type="Pfam" id="PF04230">
    <property type="entry name" value="PS_pyruv_trans"/>
    <property type="match status" value="1"/>
</dbReference>
<sequence length="355" mass="40612">MKVAVLTFPLINNYGGIIQAYALMNLLKEEGHEPVLLNLQNEKFYKSYTKYIIKKYLLSFLGRFKNVTLLRKSAILKEFIDKEITPKTIAVYNASELKKLFKNDEFDACIVGSDQVFAKLGYPNFENMFSLGFVNDSVIKLSYAASFGKGSFSGEIDKINFHKQNLMRFKAVSVREDSAVSVCSELFDIKAQHLIDPTLAINKNYYIEMIEKSDYEPRNLGLFSYVLDVSLEKQEAISKLAETKKLNIQSISDGNLNGKTISMYEWLGNIKNAEFVVTDSFHGCVFCIIFNTPFACILNEERGKDRFTSLLKQFGLESRLLNSQFIDTDIDWESVNKKINKLQDEAKRFLSFNLS</sequence>
<evidence type="ECO:0000259" key="1">
    <source>
        <dbReference type="Pfam" id="PF04230"/>
    </source>
</evidence>
<dbReference type="EMBL" id="CP013187">
    <property type="protein sequence ID" value="ALO40949.1"/>
    <property type="molecule type" value="Genomic_DNA"/>
</dbReference>
<gene>
    <name evidence="2" type="ORF">PP2015_424</name>
</gene>
<dbReference type="AlphaFoldDB" id="A0A0S2JYN9"/>
<dbReference type="STRING" id="161398.PP2015_424"/>
<keyword evidence="3" id="KW-1185">Reference proteome</keyword>
<name>A0A0S2JYN9_9GAMM</name>
<dbReference type="PATRIC" id="fig|161398.10.peg.434"/>
<evidence type="ECO:0000313" key="2">
    <source>
        <dbReference type="EMBL" id="ALO40949.1"/>
    </source>
</evidence>